<protein>
    <recommendedName>
        <fullName evidence="2">Arc-like DNA binding domain-containing protein</fullName>
    </recommendedName>
</protein>
<sequence length="100" mass="11650">MAILTLENLPDDLMAQLQQLANQNNQPLNEQVISLLKQALQKPQPPLKFPISPETDPTWEERRKAVPQLLADLERRRKELPSNIEWLDSTTLIREDRDSR</sequence>
<dbReference type="AlphaFoldDB" id="A0A1E5QP77"/>
<dbReference type="Gene3D" id="1.10.1220.10">
    <property type="entry name" value="Met repressor-like"/>
    <property type="match status" value="1"/>
</dbReference>
<evidence type="ECO:0008006" key="2">
    <source>
        <dbReference type="Google" id="ProtNLM"/>
    </source>
</evidence>
<dbReference type="InterPro" id="IPR013321">
    <property type="entry name" value="Arc_rbn_hlx_hlx"/>
</dbReference>
<dbReference type="InterPro" id="IPR010985">
    <property type="entry name" value="Ribbon_hlx_hlx"/>
</dbReference>
<reference evidence="1" key="1">
    <citation type="submission" date="2016-09" db="EMBL/GenBank/DDBJ databases">
        <title>Draft genome of thermotolerant cyanobacterium Desertifilum sp. strain IPPAS B-1220.</title>
        <authorList>
            <person name="Sinetova M.A."/>
            <person name="Bolakhan K."/>
            <person name="Zayadan B.K."/>
            <person name="Mironov K.S."/>
            <person name="Ustinova V."/>
            <person name="Kupriyanova E.V."/>
            <person name="Sidorov R.A."/>
            <person name="Skrypnik A.N."/>
            <person name="Gogoleva N.E."/>
            <person name="Gogolev Y.V."/>
            <person name="Los D.A."/>
        </authorList>
    </citation>
    <scope>NUCLEOTIDE SEQUENCE [LARGE SCALE GENOMIC DNA]</scope>
    <source>
        <strain evidence="1">IPPAS B-1220</strain>
    </source>
</reference>
<dbReference type="SUPFAM" id="SSF47598">
    <property type="entry name" value="Ribbon-helix-helix"/>
    <property type="match status" value="1"/>
</dbReference>
<dbReference type="OrthoDB" id="2389872at2"/>
<name>A0A1E5QP77_9CYAN</name>
<accession>A0A1E5QP77</accession>
<dbReference type="STRING" id="1781255.BH720_03765"/>
<dbReference type="RefSeq" id="WP_069965915.1">
    <property type="nucleotide sequence ID" value="NZ_CM124774.1"/>
</dbReference>
<dbReference type="EMBL" id="MJGC01000037">
    <property type="protein sequence ID" value="OEJ76475.1"/>
    <property type="molecule type" value="Genomic_DNA"/>
</dbReference>
<comment type="caution">
    <text evidence="1">The sequence shown here is derived from an EMBL/GenBank/DDBJ whole genome shotgun (WGS) entry which is preliminary data.</text>
</comment>
<organism evidence="1">
    <name type="scientific">Desertifilum tharense IPPAS B-1220</name>
    <dbReference type="NCBI Taxonomy" id="1781255"/>
    <lineage>
        <taxon>Bacteria</taxon>
        <taxon>Bacillati</taxon>
        <taxon>Cyanobacteriota</taxon>
        <taxon>Cyanophyceae</taxon>
        <taxon>Desertifilales</taxon>
        <taxon>Desertifilaceae</taxon>
        <taxon>Desertifilum</taxon>
    </lineage>
</organism>
<proteinExistence type="predicted"/>
<gene>
    <name evidence="1" type="ORF">BH720_03765</name>
</gene>
<evidence type="ECO:0000313" key="1">
    <source>
        <dbReference type="EMBL" id="OEJ76475.1"/>
    </source>
</evidence>
<dbReference type="GO" id="GO:0006355">
    <property type="term" value="P:regulation of DNA-templated transcription"/>
    <property type="evidence" value="ECO:0007669"/>
    <property type="project" value="InterPro"/>
</dbReference>